<dbReference type="Pfam" id="PF00106">
    <property type="entry name" value="adh_short"/>
    <property type="match status" value="1"/>
</dbReference>
<dbReference type="EMBL" id="BAABAH010000001">
    <property type="protein sequence ID" value="GAA3801899.1"/>
    <property type="molecule type" value="Genomic_DNA"/>
</dbReference>
<evidence type="ECO:0000256" key="2">
    <source>
        <dbReference type="ARBA" id="ARBA00023002"/>
    </source>
</evidence>
<dbReference type="PANTHER" id="PTHR43669">
    <property type="entry name" value="5-KETO-D-GLUCONATE 5-REDUCTASE"/>
    <property type="match status" value="1"/>
</dbReference>
<protein>
    <recommendedName>
        <fullName evidence="5">SDR family NAD(P)-dependent oxidoreductase</fullName>
    </recommendedName>
</protein>
<organism evidence="3 4">
    <name type="scientific">Nocardioides panacisoli</name>
    <dbReference type="NCBI Taxonomy" id="627624"/>
    <lineage>
        <taxon>Bacteria</taxon>
        <taxon>Bacillati</taxon>
        <taxon>Actinomycetota</taxon>
        <taxon>Actinomycetes</taxon>
        <taxon>Propionibacteriales</taxon>
        <taxon>Nocardioidaceae</taxon>
        <taxon>Nocardioides</taxon>
    </lineage>
</organism>
<dbReference type="SUPFAM" id="SSF51735">
    <property type="entry name" value="NAD(P)-binding Rossmann-fold domains"/>
    <property type="match status" value="1"/>
</dbReference>
<dbReference type="Proteomes" id="UP001501821">
    <property type="component" value="Unassembled WGS sequence"/>
</dbReference>
<name>A0ABP7HSG4_9ACTN</name>
<keyword evidence="2" id="KW-0560">Oxidoreductase</keyword>
<evidence type="ECO:0000313" key="3">
    <source>
        <dbReference type="EMBL" id="GAA3801899.1"/>
    </source>
</evidence>
<evidence type="ECO:0000256" key="1">
    <source>
        <dbReference type="ARBA" id="ARBA00006484"/>
    </source>
</evidence>
<reference evidence="4" key="1">
    <citation type="journal article" date="2019" name="Int. J. Syst. Evol. Microbiol.">
        <title>The Global Catalogue of Microorganisms (GCM) 10K type strain sequencing project: providing services to taxonomists for standard genome sequencing and annotation.</title>
        <authorList>
            <consortium name="The Broad Institute Genomics Platform"/>
            <consortium name="The Broad Institute Genome Sequencing Center for Infectious Disease"/>
            <person name="Wu L."/>
            <person name="Ma J."/>
        </authorList>
    </citation>
    <scope>NUCLEOTIDE SEQUENCE [LARGE SCALE GENOMIC DNA]</scope>
    <source>
        <strain evidence="4">JCM 16953</strain>
    </source>
</reference>
<gene>
    <name evidence="3" type="ORF">GCM10022242_01160</name>
</gene>
<evidence type="ECO:0000313" key="4">
    <source>
        <dbReference type="Proteomes" id="UP001501821"/>
    </source>
</evidence>
<accession>A0ABP7HSG4</accession>
<comment type="similarity">
    <text evidence="1">Belongs to the short-chain dehydrogenases/reductases (SDR) family.</text>
</comment>
<dbReference type="InterPro" id="IPR002347">
    <property type="entry name" value="SDR_fam"/>
</dbReference>
<sequence>MADQMTGRVVLVTGAGRELGRAIALELAGCGAHVVVADVDGTGAKDTAIQVEDAGGSAEGVELDASTPHQVESVFKVVFRDYAEKFDGLVDIDEQDSTYRAFIEGRLDLEDADGVADLVTVAPTGTAVEKAADAIQTEARERGWPLRVSAIDAAAATTDPASVAALVRTTLGC</sequence>
<keyword evidence="4" id="KW-1185">Reference proteome</keyword>
<dbReference type="RefSeq" id="WP_344771814.1">
    <property type="nucleotide sequence ID" value="NZ_BAABAH010000001.1"/>
</dbReference>
<dbReference type="InterPro" id="IPR036291">
    <property type="entry name" value="NAD(P)-bd_dom_sf"/>
</dbReference>
<dbReference type="PANTHER" id="PTHR43669:SF14">
    <property type="entry name" value="OXIDOREDUCTASE"/>
    <property type="match status" value="1"/>
</dbReference>
<comment type="caution">
    <text evidence="3">The sequence shown here is derived from an EMBL/GenBank/DDBJ whole genome shotgun (WGS) entry which is preliminary data.</text>
</comment>
<evidence type="ECO:0008006" key="5">
    <source>
        <dbReference type="Google" id="ProtNLM"/>
    </source>
</evidence>
<proteinExistence type="inferred from homology"/>
<dbReference type="Gene3D" id="3.40.50.720">
    <property type="entry name" value="NAD(P)-binding Rossmann-like Domain"/>
    <property type="match status" value="1"/>
</dbReference>